<evidence type="ECO:0000256" key="17">
    <source>
        <dbReference type="ARBA" id="ARBA00047906"/>
    </source>
</evidence>
<dbReference type="GO" id="GO:0005741">
    <property type="term" value="C:mitochondrial outer membrane"/>
    <property type="evidence" value="ECO:0007669"/>
    <property type="project" value="UniProtKB-SubCell"/>
</dbReference>
<dbReference type="PANTHER" id="PTHR12497:SF0">
    <property type="entry name" value="TAFAZZIN"/>
    <property type="match status" value="1"/>
</dbReference>
<dbReference type="STRING" id="6689.A0A3R7MFF8"/>
<keyword evidence="8" id="KW-0493">Microtubule</keyword>
<evidence type="ECO:0000256" key="16">
    <source>
        <dbReference type="ARBA" id="ARBA00024323"/>
    </source>
</evidence>
<dbReference type="GO" id="GO:0035965">
    <property type="term" value="P:cardiolipin acyl-chain remodeling"/>
    <property type="evidence" value="ECO:0007669"/>
    <property type="project" value="TreeGrafter"/>
</dbReference>
<dbReference type="Pfam" id="PF17681">
    <property type="entry name" value="GCP_N_terminal"/>
    <property type="match status" value="1"/>
</dbReference>
<evidence type="ECO:0000259" key="20">
    <source>
        <dbReference type="SMART" id="SM00563"/>
    </source>
</evidence>
<keyword evidence="15" id="KW-0012">Acyltransferase</keyword>
<dbReference type="InterPro" id="IPR002123">
    <property type="entry name" value="Plipid/glycerol_acylTrfase"/>
</dbReference>
<dbReference type="PRINTS" id="PR00979">
    <property type="entry name" value="TAFAZZIN"/>
</dbReference>
<keyword evidence="14" id="KW-0206">Cytoskeleton</keyword>
<evidence type="ECO:0000256" key="12">
    <source>
        <dbReference type="ARBA" id="ARBA00023128"/>
    </source>
</evidence>
<evidence type="ECO:0000256" key="10">
    <source>
        <dbReference type="ARBA" id="ARBA00022792"/>
    </source>
</evidence>
<dbReference type="Pfam" id="PF01553">
    <property type="entry name" value="Acyltransferase"/>
    <property type="match status" value="1"/>
</dbReference>
<keyword evidence="19" id="KW-0175">Coiled coil</keyword>
<evidence type="ECO:0000256" key="19">
    <source>
        <dbReference type="SAM" id="Coils"/>
    </source>
</evidence>
<evidence type="ECO:0000256" key="11">
    <source>
        <dbReference type="ARBA" id="ARBA00023098"/>
    </source>
</evidence>
<gene>
    <name evidence="21" type="ORF">C7M84_000164</name>
</gene>
<dbReference type="InterPro" id="IPR042241">
    <property type="entry name" value="GCP_C_sf"/>
</dbReference>
<evidence type="ECO:0000256" key="8">
    <source>
        <dbReference type="ARBA" id="ARBA00022701"/>
    </source>
</evidence>
<dbReference type="AlphaFoldDB" id="A0A3R7MFF8"/>
<comment type="caution">
    <text evidence="21">The sequence shown here is derived from an EMBL/GenBank/DDBJ whole genome shotgun (WGS) entry which is preliminary data.</text>
</comment>
<comment type="catalytic activity">
    <reaction evidence="18">
        <text>1,2-di-(9Z-octadecenoyl)-sn-glycero-3-phosphocholine + 1-hexadecanoyl-sn-glycero-3-phosphocholine = 1-hexadecanoyl-2-(9Z-octadecenoyl)-sn-glycero-3-phosphocholine + 1-(9Z-octadecenoyl)-sn-glycero-3-phosphocholine</text>
        <dbReference type="Rhea" id="RHEA:43816"/>
        <dbReference type="ChEBI" id="CHEBI:28610"/>
        <dbReference type="ChEBI" id="CHEBI:72998"/>
        <dbReference type="ChEBI" id="CHEBI:73001"/>
        <dbReference type="ChEBI" id="CHEBI:74669"/>
    </reaction>
    <physiologicalReaction direction="left-to-right" evidence="18">
        <dbReference type="Rhea" id="RHEA:43817"/>
    </physiologicalReaction>
    <physiologicalReaction direction="right-to-left" evidence="18">
        <dbReference type="Rhea" id="RHEA:43818"/>
    </physiologicalReaction>
</comment>
<organism evidence="21 22">
    <name type="scientific">Penaeus vannamei</name>
    <name type="common">Whiteleg shrimp</name>
    <name type="synonym">Litopenaeus vannamei</name>
    <dbReference type="NCBI Taxonomy" id="6689"/>
    <lineage>
        <taxon>Eukaryota</taxon>
        <taxon>Metazoa</taxon>
        <taxon>Ecdysozoa</taxon>
        <taxon>Arthropoda</taxon>
        <taxon>Crustacea</taxon>
        <taxon>Multicrustacea</taxon>
        <taxon>Malacostraca</taxon>
        <taxon>Eumalacostraca</taxon>
        <taxon>Eucarida</taxon>
        <taxon>Decapoda</taxon>
        <taxon>Dendrobranchiata</taxon>
        <taxon>Penaeoidea</taxon>
        <taxon>Penaeidae</taxon>
        <taxon>Penaeus</taxon>
    </lineage>
</organism>
<dbReference type="Pfam" id="PF04130">
    <property type="entry name" value="GCP_C_terminal"/>
    <property type="match status" value="1"/>
</dbReference>
<reference evidence="21 22" key="2">
    <citation type="submission" date="2019-01" db="EMBL/GenBank/DDBJ databases">
        <title>The decoding of complex shrimp genome reveals the adaptation for benthos swimmer, frequently molting mechanism and breeding impact on genome.</title>
        <authorList>
            <person name="Sun Y."/>
            <person name="Gao Y."/>
            <person name="Yu Y."/>
        </authorList>
    </citation>
    <scope>NUCLEOTIDE SEQUENCE [LARGE SCALE GENOMIC DNA]</scope>
    <source>
        <tissue evidence="21">Muscle</tissue>
    </source>
</reference>
<evidence type="ECO:0000256" key="6">
    <source>
        <dbReference type="ARBA" id="ARBA00022490"/>
    </source>
</evidence>
<keyword evidence="7" id="KW-0808">Transferase</keyword>
<dbReference type="InterPro" id="IPR040457">
    <property type="entry name" value="GCP_C"/>
</dbReference>
<evidence type="ECO:0000256" key="3">
    <source>
        <dbReference type="ARBA" id="ARBA00010337"/>
    </source>
</evidence>
<dbReference type="SUPFAM" id="SSF69593">
    <property type="entry name" value="Glycerol-3-phosphate (1)-acyltransferase"/>
    <property type="match status" value="1"/>
</dbReference>
<keyword evidence="10" id="KW-0999">Mitochondrion inner membrane</keyword>
<feature type="domain" description="Phospholipid/glycerol acyltransferase" evidence="20">
    <location>
        <begin position="751"/>
        <end position="875"/>
    </location>
</feature>
<comment type="similarity">
    <text evidence="4">Belongs to the taffazin family.</text>
</comment>
<dbReference type="GO" id="GO:0043015">
    <property type="term" value="F:gamma-tubulin binding"/>
    <property type="evidence" value="ECO:0007669"/>
    <property type="project" value="InterPro"/>
</dbReference>
<keyword evidence="12" id="KW-0496">Mitochondrion</keyword>
<dbReference type="Proteomes" id="UP000283509">
    <property type="component" value="Unassembled WGS sequence"/>
</dbReference>
<dbReference type="OrthoDB" id="193467at2759"/>
<evidence type="ECO:0000313" key="22">
    <source>
        <dbReference type="Proteomes" id="UP000283509"/>
    </source>
</evidence>
<dbReference type="InterPro" id="IPR041470">
    <property type="entry name" value="GCP_N"/>
</dbReference>
<evidence type="ECO:0000256" key="13">
    <source>
        <dbReference type="ARBA" id="ARBA00023136"/>
    </source>
</evidence>
<evidence type="ECO:0000256" key="14">
    <source>
        <dbReference type="ARBA" id="ARBA00023212"/>
    </source>
</evidence>
<dbReference type="GO" id="GO:0005874">
    <property type="term" value="C:microtubule"/>
    <property type="evidence" value="ECO:0007669"/>
    <property type="project" value="UniProtKB-KW"/>
</dbReference>
<keyword evidence="13" id="KW-0472">Membrane</keyword>
<dbReference type="PANTHER" id="PTHR12497">
    <property type="entry name" value="TAZ PROTEIN TAFAZZIN"/>
    <property type="match status" value="1"/>
</dbReference>
<protein>
    <recommendedName>
        <fullName evidence="5">Tafazzin</fullName>
    </recommendedName>
</protein>
<dbReference type="GO" id="GO:0047184">
    <property type="term" value="F:1-acylglycerophosphocholine O-acyltransferase activity"/>
    <property type="evidence" value="ECO:0007669"/>
    <property type="project" value="TreeGrafter"/>
</dbReference>
<name>A0A3R7MFF8_PENVA</name>
<dbReference type="GO" id="GO:0005743">
    <property type="term" value="C:mitochondrial inner membrane"/>
    <property type="evidence" value="ECO:0007669"/>
    <property type="project" value="UniProtKB-SubCell"/>
</dbReference>
<comment type="catalytic activity">
    <reaction evidence="17">
        <text>1'-[1,2-diacyl-sn-glycero-3-phospho],3'-[1-acyl-sn-glycero-3-phospho]-glycerol + a 1,2-diacyl-sn-glycero-3-phosphocholine = a cardiolipin + a 1-acyl-sn-glycero-3-phosphocholine</text>
        <dbReference type="Rhea" id="RHEA:33731"/>
        <dbReference type="ChEBI" id="CHEBI:57643"/>
        <dbReference type="ChEBI" id="CHEBI:58168"/>
        <dbReference type="ChEBI" id="CHEBI:62237"/>
        <dbReference type="ChEBI" id="CHEBI:64743"/>
    </reaction>
    <physiologicalReaction direction="left-to-right" evidence="17">
        <dbReference type="Rhea" id="RHEA:33732"/>
    </physiologicalReaction>
    <physiologicalReaction direction="right-to-left" evidence="17">
        <dbReference type="Rhea" id="RHEA:33733"/>
    </physiologicalReaction>
</comment>
<evidence type="ECO:0000256" key="9">
    <source>
        <dbReference type="ARBA" id="ARBA00022787"/>
    </source>
</evidence>
<dbReference type="SMART" id="SM00563">
    <property type="entry name" value="PlsC"/>
    <property type="match status" value="1"/>
</dbReference>
<evidence type="ECO:0000256" key="18">
    <source>
        <dbReference type="ARBA" id="ARBA00049543"/>
    </source>
</evidence>
<evidence type="ECO:0000256" key="5">
    <source>
        <dbReference type="ARBA" id="ARBA00020499"/>
    </source>
</evidence>
<keyword evidence="6" id="KW-0963">Cytoplasm</keyword>
<comment type="subcellular location">
    <subcellularLocation>
        <location evidence="2">Cytoplasm</location>
        <location evidence="2">Cytoskeleton</location>
    </subcellularLocation>
    <subcellularLocation>
        <location evidence="1">Mitochondrion inner membrane</location>
        <topology evidence="1">Peripheral membrane protein</topology>
        <orientation evidence="1">Intermembrane side</orientation>
    </subcellularLocation>
    <subcellularLocation>
        <location evidence="16">Mitochondrion outer membrane</location>
        <topology evidence="16">Peripheral membrane protein</topology>
        <orientation evidence="16">Intermembrane side</orientation>
    </subcellularLocation>
</comment>
<feature type="coiled-coil region" evidence="19">
    <location>
        <begin position="925"/>
        <end position="952"/>
    </location>
</feature>
<evidence type="ECO:0000256" key="4">
    <source>
        <dbReference type="ARBA" id="ARBA00010524"/>
    </source>
</evidence>
<accession>A0A3R7MFF8</accession>
<keyword evidence="11" id="KW-0443">Lipid metabolism</keyword>
<dbReference type="InterPro" id="IPR000872">
    <property type="entry name" value="Tafazzin"/>
</dbReference>
<keyword evidence="22" id="KW-1185">Reference proteome</keyword>
<reference evidence="21 22" key="1">
    <citation type="submission" date="2018-04" db="EMBL/GenBank/DDBJ databases">
        <authorList>
            <person name="Zhang X."/>
            <person name="Yuan J."/>
            <person name="Li F."/>
            <person name="Xiang J."/>
        </authorList>
    </citation>
    <scope>NUCLEOTIDE SEQUENCE [LARGE SCALE GENOMIC DNA]</scope>
    <source>
        <tissue evidence="21">Muscle</tissue>
    </source>
</reference>
<comment type="similarity">
    <text evidence="3">Belongs to the TUBGCP family.</text>
</comment>
<sequence>MLHDLLLAVTGHGGDVFVEKESRFEIANDLGFFHPSEIAIIHQLLNLGYHYKKVKIFCDTYDTVQIKKDADYRGGLYLSSLAVALRKTIQEYHSAVVELELKLMNDPQLPLSQLLLALQPLAPLVAAVSTLVTEIENKKVRGCMILEVLHKHTANSVAYIKEVLMRVEQAVHSVLYDQLTHWLLYGQLLDPHNELFIHTSKAVSSDKADQTPDVEGLSLEESEDVIQKTECKLRLEMLPNHIPLLVAEKILFIGESILIFEREGKNGSVDASSVSSLCGLVLKSREEEFLQLIQSLANTPTFSIIQFSQVIETIRHCVSQQLWTLVLEAGLVAELADLKAVFLLGRGELYQTLIPAITPFFHNTSVATNVDGLFQLAGQQVLLEEGMLEKFTLSLKPQSPKSAPASIQQGERSWKILRLDYNAKWPLHKLFTPAVQDKYNAIFTFLLDVRRAQYRLQQLWIMQMRAKNNEDAATSVLQWALRHHMNLLIDNIQYYLQVDVLESQYWQLIEEIGKTRDYQHLASTHHNFLVSITAQCFLNNQMVSNALQRLLKLIHNFCTIMETTWSSDSKRVPRFDSTSSSEQSSITDRAKQIREFSEAFERAAAQLFLILSNLKLHQGSQYTSQLIMRIDYNKFCSKSATSELLATNMQCQQVSADQLLLGVMAPDATETTEPGPKCESEKKLVELKLRHGWPFPDMTDPPLCFRMKSSFIIPMVGTFSKVLLKWCNKVNGHNIQTLRNLVANRPAGTPLVTVSNHYSCLDDPALWGLLRWRDLWNARRMRWSPAAHDIAFTRKIYSWFFSAGKCVPIIRGLGVYQEAMDFLIERLKEGQWVHIFPEGKVNMSLERMRLKWGVGRLVYESPVCPIVLPFYHIGMDDILPNRKPYIPRVGKLVTVVVGEPMDFKDLVSEMKAKKEDPTTARKVITDRIQEELGKLRDQAEELHEKVKRERNL</sequence>
<evidence type="ECO:0000256" key="7">
    <source>
        <dbReference type="ARBA" id="ARBA00022679"/>
    </source>
</evidence>
<evidence type="ECO:0000313" key="21">
    <source>
        <dbReference type="EMBL" id="ROT81084.1"/>
    </source>
</evidence>
<proteinExistence type="inferred from homology"/>
<evidence type="ECO:0000256" key="1">
    <source>
        <dbReference type="ARBA" id="ARBA00004137"/>
    </source>
</evidence>
<dbReference type="EMBL" id="QCYY01001024">
    <property type="protein sequence ID" value="ROT81084.1"/>
    <property type="molecule type" value="Genomic_DNA"/>
</dbReference>
<evidence type="ECO:0000256" key="15">
    <source>
        <dbReference type="ARBA" id="ARBA00023315"/>
    </source>
</evidence>
<dbReference type="CDD" id="cd07989">
    <property type="entry name" value="LPLAT_AGPAT-like"/>
    <property type="match status" value="1"/>
</dbReference>
<keyword evidence="9" id="KW-1000">Mitochondrion outer membrane</keyword>
<evidence type="ECO:0000256" key="2">
    <source>
        <dbReference type="ARBA" id="ARBA00004245"/>
    </source>
</evidence>
<dbReference type="Gene3D" id="1.20.120.1900">
    <property type="entry name" value="Gamma-tubulin complex, C-terminal domain"/>
    <property type="match status" value="1"/>
</dbReference>
<dbReference type="GO" id="GO:0007007">
    <property type="term" value="P:inner mitochondrial membrane organization"/>
    <property type="evidence" value="ECO:0007669"/>
    <property type="project" value="TreeGrafter"/>
</dbReference>